<protein>
    <submittedName>
        <fullName evidence="2">Uncharacterized protein</fullName>
    </submittedName>
</protein>
<keyword evidence="1" id="KW-1133">Transmembrane helix</keyword>
<sequence length="29" mass="3427">MIQTCFSLLYFRHVYSLLTIIAHVLPLFS</sequence>
<dbReference type="EMBL" id="GBRH01269195">
    <property type="protein sequence ID" value="JAD28700.1"/>
    <property type="molecule type" value="Transcribed_RNA"/>
</dbReference>
<organism evidence="2">
    <name type="scientific">Arundo donax</name>
    <name type="common">Giant reed</name>
    <name type="synonym">Donax arundinaceus</name>
    <dbReference type="NCBI Taxonomy" id="35708"/>
    <lineage>
        <taxon>Eukaryota</taxon>
        <taxon>Viridiplantae</taxon>
        <taxon>Streptophyta</taxon>
        <taxon>Embryophyta</taxon>
        <taxon>Tracheophyta</taxon>
        <taxon>Spermatophyta</taxon>
        <taxon>Magnoliopsida</taxon>
        <taxon>Liliopsida</taxon>
        <taxon>Poales</taxon>
        <taxon>Poaceae</taxon>
        <taxon>PACMAD clade</taxon>
        <taxon>Arundinoideae</taxon>
        <taxon>Arundineae</taxon>
        <taxon>Arundo</taxon>
    </lineage>
</organism>
<feature type="transmembrane region" description="Helical" evidence="1">
    <location>
        <begin position="9"/>
        <end position="28"/>
    </location>
</feature>
<proteinExistence type="predicted"/>
<accession>A0A0A8YW40</accession>
<keyword evidence="1" id="KW-0812">Transmembrane</keyword>
<name>A0A0A8YW40_ARUDO</name>
<reference evidence="2" key="1">
    <citation type="submission" date="2014-09" db="EMBL/GenBank/DDBJ databases">
        <authorList>
            <person name="Magalhaes I.L.F."/>
            <person name="Oliveira U."/>
            <person name="Santos F.R."/>
            <person name="Vidigal T.H.D.A."/>
            <person name="Brescovit A.D."/>
            <person name="Santos A.J."/>
        </authorList>
    </citation>
    <scope>NUCLEOTIDE SEQUENCE</scope>
    <source>
        <tissue evidence="2">Shoot tissue taken approximately 20 cm above the soil surface</tissue>
    </source>
</reference>
<dbReference type="AlphaFoldDB" id="A0A0A8YW40"/>
<keyword evidence="1" id="KW-0472">Membrane</keyword>
<evidence type="ECO:0000313" key="2">
    <source>
        <dbReference type="EMBL" id="JAD28700.1"/>
    </source>
</evidence>
<evidence type="ECO:0000256" key="1">
    <source>
        <dbReference type="SAM" id="Phobius"/>
    </source>
</evidence>
<reference evidence="2" key="2">
    <citation type="journal article" date="2015" name="Data Brief">
        <title>Shoot transcriptome of the giant reed, Arundo donax.</title>
        <authorList>
            <person name="Barrero R.A."/>
            <person name="Guerrero F.D."/>
            <person name="Moolhuijzen P."/>
            <person name="Goolsby J.A."/>
            <person name="Tidwell J."/>
            <person name="Bellgard S.E."/>
            <person name="Bellgard M.I."/>
        </authorList>
    </citation>
    <scope>NUCLEOTIDE SEQUENCE</scope>
    <source>
        <tissue evidence="2">Shoot tissue taken approximately 20 cm above the soil surface</tissue>
    </source>
</reference>